<evidence type="ECO:0000256" key="3">
    <source>
        <dbReference type="ARBA" id="ARBA00023242"/>
    </source>
</evidence>
<sequence>MGIKKRASSSSEVVGEAVDEQVQVHSGIGDKNVVSLDSSNKKLKKEKKRKEPERENDSDDVPSTSHNNNVAVSEKPMERRKKRRALDKLKHHAGVSSDNKVTQMALDAKENVAKSNEEASSSGTSSGNSVLPEFHIGVFKDLALADAKVREAAAEVLVTELQAVQKAYDKLENKEEVEGTLKLEAQKDDGLNNCAPSVRYAVRRLVRGVSSSRECARQGFALGLTMLVGAVPSIKVDSLLKLIVNLLEVSSSMKGQEARDCLLGRLFAYAALARSGRLTSDLNLNKKSSCIKEFISALISLASKKQYLQEPAVSVILELVEKLPIKALVDDVLEVPGLQEWFDSATERGNPDALLLALKIREKIGIDHSIFGKLLPSEYSPNKLFSVDTLTLLANCLKESTFCQPRVHSVWPVLVNILLPDRISQDVDLASPTNSSKKHKKGRKCSLAEEDTGKNLQCFVEVIIEGSLLVSSHDRKHLAFDILLLLFPKLPTSCIHIVLSYKFIQCLVDVLSAKDSWLHKVAQHFLTELIEWVKVDEAKRIAVIMALQKHTNGRFDSITRTKVVKDLMAGFESESGCLLFVQELMHMFLDERNPSEEPSDQSQTTDDNSEIGSVEDKESVGVTGSSEFLKSWVIDSLPSVSKLSKLDSEARFRVQKEILKFLAVQGLFCSSLGTEVTSFELQEKFRWPKSAISGALSRTCIEQLELLFANVQKGEGPRVVAGASETSDLGSYFVHFLGILCNIPSVSLFRTLNEDDEKAFKKLLAMEAQLLREERNCGVSRDANKLHALRYLLIQLLLQILLRPGEYHEASVELIICCKRSFGTSDIIDSSGEDDLNEDGAPDVMDVLVDTMLSLLPQSSAPLRSAIEQVFKYFSNDITEDGLMRMLRVIKKDLKPARHQDSGSEDDDEDEDDLLDIEEAEESDESETGETGDTDEHTDDSEAVGGVETGISELPENSDDSDSGMDDDAMFRMDTYLARIFKERKNQAGGETAQSQLVLFKLRVLSLLEIFLHENPGNPQVLKVLSNLAQVLVNPHTSEQLGQRIWGILQRNIFKVKDKFPRGEAVQLSVLESLLGKNLKLAAKPLKKNNLPLGSLSKKQLASRDWHKMINTLGKESTLWILKVMDARSFSVVELQGVLEIFKGILNSYFDSKKNQMKSEFLKEIFRRRTWIGHNLLGYLLEKCCGAKSEFRRVEALDLIAEVLRSYTVTVDAGNENLRNHLPQIYDFMKELVTNMPEKHSRRADLRKFCAKVFQILQNQNLMALFLESLGSLLGVVLEKGIGAKSEFHAKRVPEKGINAKSECLAKLESLQIDVLDMVIEILRSLTDNVDEGSTDASRNILRNHLPQIYHLIKDVVTNMEKDQSRRADVRKSCGKVFQILNRQNLMPLFLNSIEPDVRAACQSHLGDVFLAFEK</sequence>
<feature type="compositionally biased region" description="Polar residues" evidence="4">
    <location>
        <begin position="61"/>
        <end position="71"/>
    </location>
</feature>
<dbReference type="InterPro" id="IPR007015">
    <property type="entry name" value="DNA_pol_V/MYBBP1A"/>
</dbReference>
<dbReference type="SUPFAM" id="SSF48371">
    <property type="entry name" value="ARM repeat"/>
    <property type="match status" value="1"/>
</dbReference>
<gene>
    <name evidence="5" type="ORF">OLC1_LOCUS13140</name>
</gene>
<feature type="compositionally biased region" description="Acidic residues" evidence="4">
    <location>
        <begin position="956"/>
        <end position="968"/>
    </location>
</feature>
<dbReference type="Pfam" id="PF04931">
    <property type="entry name" value="DNA_pol_phi"/>
    <property type="match status" value="1"/>
</dbReference>
<evidence type="ECO:0000256" key="1">
    <source>
        <dbReference type="ARBA" id="ARBA00004123"/>
    </source>
</evidence>
<evidence type="ECO:0000313" key="6">
    <source>
        <dbReference type="Proteomes" id="UP001161247"/>
    </source>
</evidence>
<feature type="region of interest" description="Disordered" evidence="4">
    <location>
        <begin position="592"/>
        <end position="619"/>
    </location>
</feature>
<feature type="compositionally biased region" description="Acidic residues" evidence="4">
    <location>
        <begin position="919"/>
        <end position="942"/>
    </location>
</feature>
<comment type="similarity">
    <text evidence="2">Belongs to the MYBBP1A family.</text>
</comment>
<dbReference type="EMBL" id="OX459121">
    <property type="protein sequence ID" value="CAI9104153.1"/>
    <property type="molecule type" value="Genomic_DNA"/>
</dbReference>
<comment type="subcellular location">
    <subcellularLocation>
        <location evidence="1">Nucleus</location>
    </subcellularLocation>
</comment>
<dbReference type="GO" id="GO:0005730">
    <property type="term" value="C:nucleolus"/>
    <property type="evidence" value="ECO:0007669"/>
    <property type="project" value="InterPro"/>
</dbReference>
<feature type="region of interest" description="Disordered" evidence="4">
    <location>
        <begin position="1"/>
        <end position="102"/>
    </location>
</feature>
<feature type="region of interest" description="Disordered" evidence="4">
    <location>
        <begin position="919"/>
        <end position="968"/>
    </location>
</feature>
<evidence type="ECO:0000256" key="2">
    <source>
        <dbReference type="ARBA" id="ARBA00006809"/>
    </source>
</evidence>
<reference evidence="5" key="1">
    <citation type="submission" date="2023-03" db="EMBL/GenBank/DDBJ databases">
        <authorList>
            <person name="Julca I."/>
        </authorList>
    </citation>
    <scope>NUCLEOTIDE SEQUENCE</scope>
</reference>
<keyword evidence="6" id="KW-1185">Reference proteome</keyword>
<evidence type="ECO:0000313" key="5">
    <source>
        <dbReference type="EMBL" id="CAI9104153.1"/>
    </source>
</evidence>
<dbReference type="InterPro" id="IPR016024">
    <property type="entry name" value="ARM-type_fold"/>
</dbReference>
<accession>A0AAV1D938</accession>
<feature type="compositionally biased region" description="Basic residues" evidence="4">
    <location>
        <begin position="78"/>
        <end position="93"/>
    </location>
</feature>
<organism evidence="5 6">
    <name type="scientific">Oldenlandia corymbosa var. corymbosa</name>
    <dbReference type="NCBI Taxonomy" id="529605"/>
    <lineage>
        <taxon>Eukaryota</taxon>
        <taxon>Viridiplantae</taxon>
        <taxon>Streptophyta</taxon>
        <taxon>Embryophyta</taxon>
        <taxon>Tracheophyta</taxon>
        <taxon>Spermatophyta</taxon>
        <taxon>Magnoliopsida</taxon>
        <taxon>eudicotyledons</taxon>
        <taxon>Gunneridae</taxon>
        <taxon>Pentapetalae</taxon>
        <taxon>asterids</taxon>
        <taxon>lamiids</taxon>
        <taxon>Gentianales</taxon>
        <taxon>Rubiaceae</taxon>
        <taxon>Rubioideae</taxon>
        <taxon>Spermacoceae</taxon>
        <taxon>Hedyotis-Oldenlandia complex</taxon>
        <taxon>Oldenlandia</taxon>
    </lineage>
</organism>
<keyword evidence="3" id="KW-0539">Nucleus</keyword>
<dbReference type="PANTHER" id="PTHR13213">
    <property type="entry name" value="MYB-BINDING PROTEIN 1A FAMILY MEMBER"/>
    <property type="match status" value="1"/>
</dbReference>
<protein>
    <submittedName>
        <fullName evidence="5">OLC1v1002776C1</fullName>
    </submittedName>
</protein>
<dbReference type="PANTHER" id="PTHR13213:SF2">
    <property type="entry name" value="MYB-BINDING PROTEIN 1A"/>
    <property type="match status" value="1"/>
</dbReference>
<proteinExistence type="inferred from homology"/>
<name>A0AAV1D938_OLDCO</name>
<dbReference type="GO" id="GO:0006355">
    <property type="term" value="P:regulation of DNA-templated transcription"/>
    <property type="evidence" value="ECO:0007669"/>
    <property type="project" value="InterPro"/>
</dbReference>
<evidence type="ECO:0000256" key="4">
    <source>
        <dbReference type="SAM" id="MobiDB-lite"/>
    </source>
</evidence>
<dbReference type="Proteomes" id="UP001161247">
    <property type="component" value="Chromosome 4"/>
</dbReference>
<dbReference type="GO" id="GO:0003677">
    <property type="term" value="F:DNA binding"/>
    <property type="evidence" value="ECO:0007669"/>
    <property type="project" value="InterPro"/>
</dbReference>